<keyword evidence="3" id="KW-1185">Reference proteome</keyword>
<proteinExistence type="predicted"/>
<evidence type="ECO:0000313" key="3">
    <source>
        <dbReference type="Proteomes" id="UP000623129"/>
    </source>
</evidence>
<reference evidence="2" key="1">
    <citation type="submission" date="2020-01" db="EMBL/GenBank/DDBJ databases">
        <title>Genome sequence of Kobresia littledalei, the first chromosome-level genome in the family Cyperaceae.</title>
        <authorList>
            <person name="Qu G."/>
        </authorList>
    </citation>
    <scope>NUCLEOTIDE SEQUENCE</scope>
    <source>
        <strain evidence="2">C.B.Clarke</strain>
        <tissue evidence="2">Leaf</tissue>
    </source>
</reference>
<comment type="caution">
    <text evidence="2">The sequence shown here is derived from an EMBL/GenBank/DDBJ whole genome shotgun (WGS) entry which is preliminary data.</text>
</comment>
<organism evidence="2 3">
    <name type="scientific">Carex littledalei</name>
    <dbReference type="NCBI Taxonomy" id="544730"/>
    <lineage>
        <taxon>Eukaryota</taxon>
        <taxon>Viridiplantae</taxon>
        <taxon>Streptophyta</taxon>
        <taxon>Embryophyta</taxon>
        <taxon>Tracheophyta</taxon>
        <taxon>Spermatophyta</taxon>
        <taxon>Magnoliopsida</taxon>
        <taxon>Liliopsida</taxon>
        <taxon>Poales</taxon>
        <taxon>Cyperaceae</taxon>
        <taxon>Cyperoideae</taxon>
        <taxon>Cariceae</taxon>
        <taxon>Carex</taxon>
        <taxon>Carex subgen. Euthyceras</taxon>
    </lineage>
</organism>
<name>A0A833QG51_9POAL</name>
<evidence type="ECO:0000313" key="2">
    <source>
        <dbReference type="EMBL" id="KAF3319881.1"/>
    </source>
</evidence>
<evidence type="ECO:0000256" key="1">
    <source>
        <dbReference type="SAM" id="MobiDB-lite"/>
    </source>
</evidence>
<dbReference type="AlphaFoldDB" id="A0A833QG51"/>
<gene>
    <name evidence="2" type="ORF">FCM35_KLT21855</name>
</gene>
<dbReference type="EMBL" id="SWLB01000194">
    <property type="protein sequence ID" value="KAF3319881.1"/>
    <property type="molecule type" value="Genomic_DNA"/>
</dbReference>
<dbReference type="Proteomes" id="UP000623129">
    <property type="component" value="Unassembled WGS sequence"/>
</dbReference>
<protein>
    <submittedName>
        <fullName evidence="2">Uncharacterized protein</fullName>
    </submittedName>
</protein>
<accession>A0A833QG51</accession>
<dbReference type="OrthoDB" id="1304551at2759"/>
<sequence>MSEEEAKSRGVTGPDSQHHGLYPPPPQYGIFDRGAAGYPQPVIGFPQPALSPGMGPSLSYCSPYFLSAYVLPPWLPSCDSGSSPRTIPISPLYHTNQICMKVQGVKFHWKIELEEVSNEVGHVEHSFIVTQKGYVLIRGFGFVQLLFLLGLQKIGKDNWHSISHKFVISGIGLTNTILS</sequence>
<feature type="region of interest" description="Disordered" evidence="1">
    <location>
        <begin position="1"/>
        <end position="24"/>
    </location>
</feature>